<comment type="caution">
    <text evidence="1">The sequence shown here is derived from an EMBL/GenBank/DDBJ whole genome shotgun (WGS) entry which is preliminary data.</text>
</comment>
<sequence>MADLNVVLRQDTGLVQRSIELRHMKSMLFLSSTLCKLQPSSVSKELCDRVVCSSGLEEQGKLALAAGWRGSRSDNGAQSLCAERTERRAAMAPAQPCTAATAAV</sequence>
<dbReference type="EMBL" id="JBBPFD010000012">
    <property type="protein sequence ID" value="KAK7905165.1"/>
    <property type="molecule type" value="Genomic_DNA"/>
</dbReference>
<keyword evidence="2" id="KW-1185">Reference proteome</keyword>
<organism evidence="1 2">
    <name type="scientific">Mugilogobius chulae</name>
    <name type="common">yellowstripe goby</name>
    <dbReference type="NCBI Taxonomy" id="88201"/>
    <lineage>
        <taxon>Eukaryota</taxon>
        <taxon>Metazoa</taxon>
        <taxon>Chordata</taxon>
        <taxon>Craniata</taxon>
        <taxon>Vertebrata</taxon>
        <taxon>Euteleostomi</taxon>
        <taxon>Actinopterygii</taxon>
        <taxon>Neopterygii</taxon>
        <taxon>Teleostei</taxon>
        <taxon>Neoteleostei</taxon>
        <taxon>Acanthomorphata</taxon>
        <taxon>Gobiaria</taxon>
        <taxon>Gobiiformes</taxon>
        <taxon>Gobioidei</taxon>
        <taxon>Gobiidae</taxon>
        <taxon>Gobionellinae</taxon>
        <taxon>Mugilogobius</taxon>
    </lineage>
</organism>
<accession>A0AAW0NTV3</accession>
<evidence type="ECO:0000313" key="2">
    <source>
        <dbReference type="Proteomes" id="UP001460270"/>
    </source>
</evidence>
<dbReference type="Proteomes" id="UP001460270">
    <property type="component" value="Unassembled WGS sequence"/>
</dbReference>
<evidence type="ECO:0000313" key="1">
    <source>
        <dbReference type="EMBL" id="KAK7905165.1"/>
    </source>
</evidence>
<proteinExistence type="predicted"/>
<protein>
    <submittedName>
        <fullName evidence="1">Uncharacterized protein</fullName>
    </submittedName>
</protein>
<gene>
    <name evidence="1" type="ORF">WMY93_017772</name>
</gene>
<name>A0AAW0NTV3_9GOBI</name>
<reference evidence="2" key="1">
    <citation type="submission" date="2024-04" db="EMBL/GenBank/DDBJ databases">
        <title>Salinicola lusitanus LLJ914,a marine bacterium isolated from the Okinawa Trough.</title>
        <authorList>
            <person name="Li J."/>
        </authorList>
    </citation>
    <scope>NUCLEOTIDE SEQUENCE [LARGE SCALE GENOMIC DNA]</scope>
</reference>
<dbReference type="AlphaFoldDB" id="A0AAW0NTV3"/>